<reference evidence="1 2" key="2">
    <citation type="journal article" date="2012" name="J. Bacteriol.">
        <title>Complete genome sequences of six strains of the genus Methylobacterium.</title>
        <authorList>
            <person name="Marx C.J."/>
            <person name="Bringel F."/>
            <person name="Chistoserdova L."/>
            <person name="Moulin L."/>
            <person name="Farhan Ul Haque M."/>
            <person name="Fleischman D.E."/>
            <person name="Gruffaz C."/>
            <person name="Jourand P."/>
            <person name="Knief C."/>
            <person name="Lee M.C."/>
            <person name="Muller E.E."/>
            <person name="Nadalig T."/>
            <person name="Peyraud R."/>
            <person name="Roselli S."/>
            <person name="Russ L."/>
            <person name="Goodwin L.A."/>
            <person name="Ivanova N."/>
            <person name="Kyrpides N."/>
            <person name="Lajus A."/>
            <person name="Land M.L."/>
            <person name="Medigue C."/>
            <person name="Mikhailova N."/>
            <person name="Nolan M."/>
            <person name="Woyke T."/>
            <person name="Stolyar S."/>
            <person name="Vorholt J.A."/>
            <person name="Vuilleumier S."/>
        </authorList>
    </citation>
    <scope>NUCLEOTIDE SEQUENCE [LARGE SCALE GENOMIC DNA]</scope>
    <source>
        <strain evidence="2">CM4 / NCIMB 13688</strain>
        <plasmid evidence="1 2">pCMU02</plasmid>
    </source>
</reference>
<dbReference type="EMBL" id="CP001300">
    <property type="protein sequence ID" value="ACK86470.1"/>
    <property type="molecule type" value="Genomic_DNA"/>
</dbReference>
<dbReference type="Proteomes" id="UP000002385">
    <property type="component" value="Plasmid pCMU02"/>
</dbReference>
<keyword evidence="1" id="KW-0614">Plasmid</keyword>
<dbReference type="AlphaFoldDB" id="B7L3R2"/>
<sequence>MQVRVNRAGWLEMTRLAQDLDIPLEALMVEAFNDALTKHGKPPVVERRQPVK</sequence>
<evidence type="ECO:0000313" key="1">
    <source>
        <dbReference type="EMBL" id="ACK86470.1"/>
    </source>
</evidence>
<reference evidence="1 2" key="1">
    <citation type="submission" date="2008-12" db="EMBL/GenBank/DDBJ databases">
        <title>Complete sequence of plasmid2 of Methylobacterium chloromethanicum CM4.</title>
        <authorList>
            <consortium name="US DOE Joint Genome Institute"/>
            <person name="Lucas S."/>
            <person name="Copeland A."/>
            <person name="Lapidus A."/>
            <person name="Glavina del Rio T."/>
            <person name="Dalin E."/>
            <person name="Tice H."/>
            <person name="Bruce D."/>
            <person name="Goodwin L."/>
            <person name="Pitluck S."/>
            <person name="Chertkov O."/>
            <person name="Brettin T."/>
            <person name="Detter J.C."/>
            <person name="Han C."/>
            <person name="Larimer F."/>
            <person name="Land M."/>
            <person name="Hauser L."/>
            <person name="Kyrpides N."/>
            <person name="Mikhailova N."/>
            <person name="Marx C."/>
            <person name="Richardson P."/>
        </authorList>
    </citation>
    <scope>NUCLEOTIDE SEQUENCE [LARGE SCALE GENOMIC DNA]</scope>
    <source>
        <strain evidence="2">CM4 / NCIMB 13688</strain>
        <plasmid evidence="1 2">pCMU02</plasmid>
    </source>
</reference>
<protein>
    <submittedName>
        <fullName evidence="1">Uncharacterized protein</fullName>
    </submittedName>
</protein>
<dbReference type="KEGG" id="mch:Mchl_5758"/>
<geneLocation type="plasmid" evidence="1 2">
    <name>pCMU02</name>
</geneLocation>
<accession>B7L3R2</accession>
<proteinExistence type="predicted"/>
<gene>
    <name evidence="1" type="ordered locus">Mchl_5758</name>
</gene>
<evidence type="ECO:0000313" key="2">
    <source>
        <dbReference type="Proteomes" id="UP000002385"/>
    </source>
</evidence>
<name>B7L3R2_METC4</name>
<organism evidence="1 2">
    <name type="scientific">Methylorubrum extorquens (strain CM4 / NCIMB 13688)</name>
    <name type="common">Methylobacterium extorquens</name>
    <dbReference type="NCBI Taxonomy" id="440085"/>
    <lineage>
        <taxon>Bacteria</taxon>
        <taxon>Pseudomonadati</taxon>
        <taxon>Pseudomonadota</taxon>
        <taxon>Alphaproteobacteria</taxon>
        <taxon>Hyphomicrobiales</taxon>
        <taxon>Methylobacteriaceae</taxon>
        <taxon>Methylorubrum</taxon>
    </lineage>
</organism>
<dbReference type="HOGENOM" id="CLU_3081657_0_0_5"/>